<evidence type="ECO:0000313" key="9">
    <source>
        <dbReference type="EMBL" id="CAB4942182.1"/>
    </source>
</evidence>
<proteinExistence type="predicted"/>
<dbReference type="EMBL" id="CAEZYF010000018">
    <property type="protein sequence ID" value="CAB4735601.1"/>
    <property type="molecule type" value="Genomic_DNA"/>
</dbReference>
<name>A0A6J6Y9F1_9ZZZZ</name>
<dbReference type="EMBL" id="CAFBMT010000013">
    <property type="protein sequence ID" value="CAB4942182.1"/>
    <property type="molecule type" value="Genomic_DNA"/>
</dbReference>
<dbReference type="EMBL" id="CAFBIY010000030">
    <property type="protein sequence ID" value="CAB4848831.1"/>
    <property type="molecule type" value="Genomic_DNA"/>
</dbReference>
<gene>
    <name evidence="6" type="ORF">UFOPK2656_02517</name>
    <name evidence="7" type="ORF">UFOPK3099_00420</name>
    <name evidence="8" type="ORF">UFOPK3267_00792</name>
    <name evidence="9" type="ORF">UFOPK3651_02268</name>
    <name evidence="10" type="ORF">UFOPK3931_01025</name>
    <name evidence="5" type="ORF">UFOPK4189_02384</name>
</gene>
<dbReference type="GO" id="GO:0016787">
    <property type="term" value="F:hydrolase activity"/>
    <property type="evidence" value="ECO:0007669"/>
    <property type="project" value="UniProtKB-KW"/>
</dbReference>
<dbReference type="Pfam" id="PF01734">
    <property type="entry name" value="Patatin"/>
    <property type="match status" value="1"/>
</dbReference>
<dbReference type="EMBL" id="CAFBOL010000019">
    <property type="protein sequence ID" value="CAB4984387.1"/>
    <property type="molecule type" value="Genomic_DNA"/>
</dbReference>
<evidence type="ECO:0000256" key="2">
    <source>
        <dbReference type="ARBA" id="ARBA00022963"/>
    </source>
</evidence>
<dbReference type="InterPro" id="IPR002641">
    <property type="entry name" value="PNPLA_dom"/>
</dbReference>
<sequence>MTPEDIAELPRPLAFVLPGGGALGAYQVGVLKALTEHGIIPDLLVGVSAGSVNATLFAWNGGIEGVHRLERMWRSIKRRDLMRLELGRLAMGLMGRRPSFLDSMHGHRFMRRHLGERLLEHAPTRVAVIATDLSNGEGVALSTGDAARAVLASSAFPGVFPPVQIDGRTYVDGGVVADVPLDLTLQLGAATALVLCVPALAAGPAPKHALDILFRASSLGVEAHGRSVLFRPPVGLRVIEIPALASALTTFDVGKSVGMIDEGYERTVLWLTLP</sequence>
<evidence type="ECO:0000313" key="6">
    <source>
        <dbReference type="EMBL" id="CAB4735601.1"/>
    </source>
</evidence>
<evidence type="ECO:0000313" key="10">
    <source>
        <dbReference type="EMBL" id="CAB4984387.1"/>
    </source>
</evidence>
<evidence type="ECO:0000313" key="8">
    <source>
        <dbReference type="EMBL" id="CAB4848831.1"/>
    </source>
</evidence>
<keyword evidence="1" id="KW-0378">Hydrolase</keyword>
<accession>A0A6J6Y9F1</accession>
<evidence type="ECO:0000256" key="1">
    <source>
        <dbReference type="ARBA" id="ARBA00022801"/>
    </source>
</evidence>
<dbReference type="AlphaFoldDB" id="A0A6J6Y9F1"/>
<evidence type="ECO:0000259" key="4">
    <source>
        <dbReference type="PROSITE" id="PS51635"/>
    </source>
</evidence>
<keyword evidence="3" id="KW-0443">Lipid metabolism</keyword>
<dbReference type="EMBL" id="CAFAAV010000019">
    <property type="protein sequence ID" value="CAB4806040.1"/>
    <property type="molecule type" value="Genomic_DNA"/>
</dbReference>
<dbReference type="PANTHER" id="PTHR14226:SF57">
    <property type="entry name" value="BLR7027 PROTEIN"/>
    <property type="match status" value="1"/>
</dbReference>
<reference evidence="7" key="1">
    <citation type="submission" date="2020-05" db="EMBL/GenBank/DDBJ databases">
        <authorList>
            <person name="Chiriac C."/>
            <person name="Salcher M."/>
            <person name="Ghai R."/>
            <person name="Kavagutti S V."/>
        </authorList>
    </citation>
    <scope>NUCLEOTIDE SEQUENCE</scope>
</reference>
<dbReference type="PANTHER" id="PTHR14226">
    <property type="entry name" value="NEUROPATHY TARGET ESTERASE/SWISS CHEESE D.MELANOGASTER"/>
    <property type="match status" value="1"/>
</dbReference>
<evidence type="ECO:0000256" key="3">
    <source>
        <dbReference type="ARBA" id="ARBA00023098"/>
    </source>
</evidence>
<feature type="domain" description="PNPLA" evidence="4">
    <location>
        <begin position="15"/>
        <end position="185"/>
    </location>
</feature>
<protein>
    <submittedName>
        <fullName evidence="7">Unannotated protein</fullName>
    </submittedName>
</protein>
<dbReference type="EMBL" id="CAESGF010000016">
    <property type="protein sequence ID" value="CAB4364626.1"/>
    <property type="molecule type" value="Genomic_DNA"/>
</dbReference>
<dbReference type="InterPro" id="IPR050301">
    <property type="entry name" value="NTE"/>
</dbReference>
<evidence type="ECO:0000313" key="5">
    <source>
        <dbReference type="EMBL" id="CAB4364626.1"/>
    </source>
</evidence>
<dbReference type="PROSITE" id="PS51635">
    <property type="entry name" value="PNPLA"/>
    <property type="match status" value="1"/>
</dbReference>
<dbReference type="CDD" id="cd07209">
    <property type="entry name" value="Pat_hypo_Ecoli_Z1214_like"/>
    <property type="match status" value="1"/>
</dbReference>
<dbReference type="GO" id="GO:0016042">
    <property type="term" value="P:lipid catabolic process"/>
    <property type="evidence" value="ECO:0007669"/>
    <property type="project" value="UniProtKB-KW"/>
</dbReference>
<evidence type="ECO:0000313" key="7">
    <source>
        <dbReference type="EMBL" id="CAB4806040.1"/>
    </source>
</evidence>
<organism evidence="7">
    <name type="scientific">freshwater metagenome</name>
    <dbReference type="NCBI Taxonomy" id="449393"/>
    <lineage>
        <taxon>unclassified sequences</taxon>
        <taxon>metagenomes</taxon>
        <taxon>ecological metagenomes</taxon>
    </lineage>
</organism>
<dbReference type="InterPro" id="IPR016035">
    <property type="entry name" value="Acyl_Trfase/lysoPLipase"/>
</dbReference>
<keyword evidence="2" id="KW-0442">Lipid degradation</keyword>
<dbReference type="SUPFAM" id="SSF52151">
    <property type="entry name" value="FabD/lysophospholipase-like"/>
    <property type="match status" value="1"/>
</dbReference>
<dbReference type="Gene3D" id="3.40.1090.10">
    <property type="entry name" value="Cytosolic phospholipase A2 catalytic domain"/>
    <property type="match status" value="2"/>
</dbReference>